<dbReference type="SUPFAM" id="SSF55060">
    <property type="entry name" value="GHMP Kinase, C-terminal domain"/>
    <property type="match status" value="1"/>
</dbReference>
<dbReference type="STRING" id="39495.SAMN02745111_00939"/>
<evidence type="ECO:0000259" key="11">
    <source>
        <dbReference type="Pfam" id="PF08544"/>
    </source>
</evidence>
<accession>A0A1T4VHD8</accession>
<dbReference type="PIRSF" id="PIRSF010376">
    <property type="entry name" value="IspE"/>
    <property type="match status" value="1"/>
</dbReference>
<feature type="active site" evidence="9">
    <location>
        <position position="11"/>
    </location>
</feature>
<name>A0A1T4VHD8_9FIRM</name>
<dbReference type="EMBL" id="FUXZ01000005">
    <property type="protein sequence ID" value="SKA64278.1"/>
    <property type="molecule type" value="Genomic_DNA"/>
</dbReference>
<feature type="domain" description="GHMP kinase N-terminal" evidence="10">
    <location>
        <begin position="67"/>
        <end position="145"/>
    </location>
</feature>
<evidence type="ECO:0000256" key="4">
    <source>
        <dbReference type="ARBA" id="ARBA00022679"/>
    </source>
</evidence>
<dbReference type="UniPathway" id="UPA00056">
    <property type="reaction ID" value="UER00094"/>
</dbReference>
<keyword evidence="6 9" id="KW-0418">Kinase</keyword>
<dbReference type="HAMAP" id="MF_00061">
    <property type="entry name" value="IspE"/>
    <property type="match status" value="1"/>
</dbReference>
<evidence type="ECO:0000313" key="13">
    <source>
        <dbReference type="Proteomes" id="UP000190814"/>
    </source>
</evidence>
<evidence type="ECO:0000256" key="9">
    <source>
        <dbReference type="HAMAP-Rule" id="MF_00061"/>
    </source>
</evidence>
<dbReference type="SUPFAM" id="SSF54211">
    <property type="entry name" value="Ribosomal protein S5 domain 2-like"/>
    <property type="match status" value="1"/>
</dbReference>
<dbReference type="GO" id="GO:0050515">
    <property type="term" value="F:4-(cytidine 5'-diphospho)-2-C-methyl-D-erythritol kinase activity"/>
    <property type="evidence" value="ECO:0007669"/>
    <property type="project" value="UniProtKB-UniRule"/>
</dbReference>
<evidence type="ECO:0000256" key="7">
    <source>
        <dbReference type="ARBA" id="ARBA00022840"/>
    </source>
</evidence>
<dbReference type="AlphaFoldDB" id="A0A1T4VHD8"/>
<dbReference type="NCBIfam" id="TIGR00154">
    <property type="entry name" value="ispE"/>
    <property type="match status" value="1"/>
</dbReference>
<dbReference type="Pfam" id="PF00288">
    <property type="entry name" value="GHMP_kinases_N"/>
    <property type="match status" value="1"/>
</dbReference>
<comment type="function">
    <text evidence="9">Catalyzes the phosphorylation of the position 2 hydroxy group of 4-diphosphocytidyl-2C-methyl-D-erythritol.</text>
</comment>
<dbReference type="InterPro" id="IPR014721">
    <property type="entry name" value="Ribsml_uS5_D2-typ_fold_subgr"/>
</dbReference>
<comment type="similarity">
    <text evidence="1 9">Belongs to the GHMP kinase family. IspE subfamily.</text>
</comment>
<keyword evidence="7 9" id="KW-0067">ATP-binding</keyword>
<dbReference type="Gene3D" id="3.30.70.890">
    <property type="entry name" value="GHMP kinase, C-terminal domain"/>
    <property type="match status" value="1"/>
</dbReference>
<dbReference type="RefSeq" id="WP_078765815.1">
    <property type="nucleotide sequence ID" value="NZ_FUXZ01000005.1"/>
</dbReference>
<feature type="binding site" evidence="9">
    <location>
        <begin position="95"/>
        <end position="105"/>
    </location>
    <ligand>
        <name>ATP</name>
        <dbReference type="ChEBI" id="CHEBI:30616"/>
    </ligand>
</feature>
<sequence>MQKIYVKAYGKINLGLDVLRKREDGYHDLRMIMQTVGIYDGIEIRRVKKSGIHIKCNVKSVPTDESNLVYKAAKLLMDEFNIIDGLEINIEKVIPVAAGMAGGSSDCAATLVGINRMFNIGLSETQLRERGVKLGADVPYCIMGGTALAEGIGEKLTKLSDAPSCKVLLVKPPIDVSTGFVYGNLKIDENTKHPDIDVMLKGIENNDYKAVSDNIGNVLESVTIPAYPIISEIKEDMLELGADNSLMSGSGPTVFGLFTDEDNIAQAYKVLSIKYPDAQIYVTELV</sequence>
<dbReference type="InterPro" id="IPR013750">
    <property type="entry name" value="GHMP_kinase_C_dom"/>
</dbReference>
<dbReference type="PANTHER" id="PTHR43527:SF2">
    <property type="entry name" value="4-DIPHOSPHOCYTIDYL-2-C-METHYL-D-ERYTHRITOL KINASE, CHLOROPLASTIC"/>
    <property type="match status" value="1"/>
</dbReference>
<dbReference type="InterPro" id="IPR020568">
    <property type="entry name" value="Ribosomal_Su5_D2-typ_SF"/>
</dbReference>
<dbReference type="InterPro" id="IPR036554">
    <property type="entry name" value="GHMP_kinase_C_sf"/>
</dbReference>
<evidence type="ECO:0000256" key="3">
    <source>
        <dbReference type="ARBA" id="ARBA00017473"/>
    </source>
</evidence>
<organism evidence="12 13">
    <name type="scientific">Eubacterium uniforme</name>
    <dbReference type="NCBI Taxonomy" id="39495"/>
    <lineage>
        <taxon>Bacteria</taxon>
        <taxon>Bacillati</taxon>
        <taxon>Bacillota</taxon>
        <taxon>Clostridia</taxon>
        <taxon>Eubacteriales</taxon>
        <taxon>Eubacteriaceae</taxon>
        <taxon>Eubacterium</taxon>
    </lineage>
</organism>
<dbReference type="Gene3D" id="3.30.230.10">
    <property type="match status" value="1"/>
</dbReference>
<dbReference type="GO" id="GO:0005524">
    <property type="term" value="F:ATP binding"/>
    <property type="evidence" value="ECO:0007669"/>
    <property type="project" value="UniProtKB-UniRule"/>
</dbReference>
<dbReference type="GO" id="GO:0016114">
    <property type="term" value="P:terpenoid biosynthetic process"/>
    <property type="evidence" value="ECO:0007669"/>
    <property type="project" value="UniProtKB-UniRule"/>
</dbReference>
<keyword evidence="5 9" id="KW-0547">Nucleotide-binding</keyword>
<comment type="catalytic activity">
    <reaction evidence="9">
        <text>4-CDP-2-C-methyl-D-erythritol + ATP = 4-CDP-2-C-methyl-D-erythritol 2-phosphate + ADP + H(+)</text>
        <dbReference type="Rhea" id="RHEA:18437"/>
        <dbReference type="ChEBI" id="CHEBI:15378"/>
        <dbReference type="ChEBI" id="CHEBI:30616"/>
        <dbReference type="ChEBI" id="CHEBI:57823"/>
        <dbReference type="ChEBI" id="CHEBI:57919"/>
        <dbReference type="ChEBI" id="CHEBI:456216"/>
        <dbReference type="EC" id="2.7.1.148"/>
    </reaction>
</comment>
<feature type="domain" description="GHMP kinase C-terminal" evidence="11">
    <location>
        <begin position="199"/>
        <end position="276"/>
    </location>
</feature>
<evidence type="ECO:0000256" key="2">
    <source>
        <dbReference type="ARBA" id="ARBA00012052"/>
    </source>
</evidence>
<dbReference type="PANTHER" id="PTHR43527">
    <property type="entry name" value="4-DIPHOSPHOCYTIDYL-2-C-METHYL-D-ERYTHRITOL KINASE, CHLOROPLASTIC"/>
    <property type="match status" value="1"/>
</dbReference>
<evidence type="ECO:0000259" key="10">
    <source>
        <dbReference type="Pfam" id="PF00288"/>
    </source>
</evidence>
<dbReference type="EC" id="2.7.1.148" evidence="2 9"/>
<feature type="active site" evidence="9">
    <location>
        <position position="137"/>
    </location>
</feature>
<reference evidence="12 13" key="1">
    <citation type="submission" date="2017-02" db="EMBL/GenBank/DDBJ databases">
        <authorList>
            <person name="Peterson S.W."/>
        </authorList>
    </citation>
    <scope>NUCLEOTIDE SEQUENCE [LARGE SCALE GENOMIC DNA]</scope>
    <source>
        <strain evidence="12 13">ATCC 35992</strain>
    </source>
</reference>
<evidence type="ECO:0000256" key="5">
    <source>
        <dbReference type="ARBA" id="ARBA00022741"/>
    </source>
</evidence>
<evidence type="ECO:0000256" key="1">
    <source>
        <dbReference type="ARBA" id="ARBA00009684"/>
    </source>
</evidence>
<dbReference type="Proteomes" id="UP000190814">
    <property type="component" value="Unassembled WGS sequence"/>
</dbReference>
<dbReference type="InterPro" id="IPR006204">
    <property type="entry name" value="GHMP_kinase_N_dom"/>
</dbReference>
<evidence type="ECO:0000256" key="6">
    <source>
        <dbReference type="ARBA" id="ARBA00022777"/>
    </source>
</evidence>
<evidence type="ECO:0000313" key="12">
    <source>
        <dbReference type="EMBL" id="SKA64278.1"/>
    </source>
</evidence>
<keyword evidence="9" id="KW-0414">Isoprene biosynthesis</keyword>
<gene>
    <name evidence="9" type="primary">ispE</name>
    <name evidence="12" type="ORF">SAMN02745111_00939</name>
</gene>
<keyword evidence="13" id="KW-1185">Reference proteome</keyword>
<keyword evidence="4 9" id="KW-0808">Transferase</keyword>
<protein>
    <recommendedName>
        <fullName evidence="3 9">4-diphosphocytidyl-2-C-methyl-D-erythritol kinase</fullName>
        <shortName evidence="9">CMK</shortName>
        <ecNumber evidence="2 9">2.7.1.148</ecNumber>
    </recommendedName>
    <alternativeName>
        <fullName evidence="8 9">4-(cytidine-5'-diphospho)-2-C-methyl-D-erythritol kinase</fullName>
    </alternativeName>
</protein>
<dbReference type="Pfam" id="PF08544">
    <property type="entry name" value="GHMP_kinases_C"/>
    <property type="match status" value="1"/>
</dbReference>
<proteinExistence type="inferred from homology"/>
<dbReference type="GO" id="GO:0019288">
    <property type="term" value="P:isopentenyl diphosphate biosynthetic process, methylerythritol 4-phosphate pathway"/>
    <property type="evidence" value="ECO:0007669"/>
    <property type="project" value="UniProtKB-UniRule"/>
</dbReference>
<comment type="pathway">
    <text evidence="9">Isoprenoid biosynthesis; isopentenyl diphosphate biosynthesis via DXP pathway; isopentenyl diphosphate from 1-deoxy-D-xylulose 5-phosphate: step 3/6.</text>
</comment>
<dbReference type="InterPro" id="IPR004424">
    <property type="entry name" value="IspE"/>
</dbReference>
<dbReference type="OrthoDB" id="9809438at2"/>
<evidence type="ECO:0000256" key="8">
    <source>
        <dbReference type="ARBA" id="ARBA00032554"/>
    </source>
</evidence>